<organism evidence="2 3">
    <name type="scientific">Cymbomonas tetramitiformis</name>
    <dbReference type="NCBI Taxonomy" id="36881"/>
    <lineage>
        <taxon>Eukaryota</taxon>
        <taxon>Viridiplantae</taxon>
        <taxon>Chlorophyta</taxon>
        <taxon>Pyramimonadophyceae</taxon>
        <taxon>Pyramimonadales</taxon>
        <taxon>Pyramimonadaceae</taxon>
        <taxon>Cymbomonas</taxon>
    </lineage>
</organism>
<evidence type="ECO:0000313" key="3">
    <source>
        <dbReference type="Proteomes" id="UP001190700"/>
    </source>
</evidence>
<protein>
    <recommendedName>
        <fullName evidence="1">HAT C-terminal dimerisation domain-containing protein</fullName>
    </recommendedName>
</protein>
<gene>
    <name evidence="2" type="ORF">CYMTET_49280</name>
</gene>
<keyword evidence="3" id="KW-1185">Reference proteome</keyword>
<feature type="domain" description="HAT C-terminal dimerisation" evidence="1">
    <location>
        <begin position="72"/>
        <end position="116"/>
    </location>
</feature>
<evidence type="ECO:0000313" key="2">
    <source>
        <dbReference type="EMBL" id="KAK3240915.1"/>
    </source>
</evidence>
<sequence length="133" mass="14702">MPLPIPWQPPVTHRAGTDATPIGEEGCEDLLEDEFVPEEEVVHAAMIAELKKFRSMEVSARDLEKAGGVLAGWWRTCEHLFPYMAPVARAILAIPGSQIECERIFSSAGLIVGIRRTRYHACCLSPEALAMRS</sequence>
<dbReference type="Pfam" id="PF05699">
    <property type="entry name" value="Dimer_Tnp_hAT"/>
    <property type="match status" value="1"/>
</dbReference>
<dbReference type="AlphaFoldDB" id="A0AAE0BRU9"/>
<dbReference type="InterPro" id="IPR012337">
    <property type="entry name" value="RNaseH-like_sf"/>
</dbReference>
<dbReference type="GO" id="GO:0046983">
    <property type="term" value="F:protein dimerization activity"/>
    <property type="evidence" value="ECO:0007669"/>
    <property type="project" value="InterPro"/>
</dbReference>
<dbReference type="EMBL" id="LGRX02033518">
    <property type="protein sequence ID" value="KAK3240915.1"/>
    <property type="molecule type" value="Genomic_DNA"/>
</dbReference>
<accession>A0AAE0BRU9</accession>
<comment type="caution">
    <text evidence="2">The sequence shown here is derived from an EMBL/GenBank/DDBJ whole genome shotgun (WGS) entry which is preliminary data.</text>
</comment>
<name>A0AAE0BRU9_9CHLO</name>
<dbReference type="SUPFAM" id="SSF53098">
    <property type="entry name" value="Ribonuclease H-like"/>
    <property type="match status" value="1"/>
</dbReference>
<dbReference type="Proteomes" id="UP001190700">
    <property type="component" value="Unassembled WGS sequence"/>
</dbReference>
<evidence type="ECO:0000259" key="1">
    <source>
        <dbReference type="Pfam" id="PF05699"/>
    </source>
</evidence>
<proteinExistence type="predicted"/>
<dbReference type="InterPro" id="IPR008906">
    <property type="entry name" value="HATC_C_dom"/>
</dbReference>
<reference evidence="2 3" key="1">
    <citation type="journal article" date="2015" name="Genome Biol. Evol.">
        <title>Comparative Genomics of a Bacterivorous Green Alga Reveals Evolutionary Causalities and Consequences of Phago-Mixotrophic Mode of Nutrition.</title>
        <authorList>
            <person name="Burns J.A."/>
            <person name="Paasch A."/>
            <person name="Narechania A."/>
            <person name="Kim E."/>
        </authorList>
    </citation>
    <scope>NUCLEOTIDE SEQUENCE [LARGE SCALE GENOMIC DNA]</scope>
    <source>
        <strain evidence="2 3">PLY_AMNH</strain>
    </source>
</reference>